<reference evidence="2 3" key="1">
    <citation type="journal article" date="2008" name="Nature">
        <title>The Trichoplax genome and the nature of placozoans.</title>
        <authorList>
            <person name="Srivastava M."/>
            <person name="Begovic E."/>
            <person name="Chapman J."/>
            <person name="Putnam N.H."/>
            <person name="Hellsten U."/>
            <person name="Kawashima T."/>
            <person name="Kuo A."/>
            <person name="Mitros T."/>
            <person name="Salamov A."/>
            <person name="Carpenter M.L."/>
            <person name="Signorovitch A.Y."/>
            <person name="Moreno M.A."/>
            <person name="Kamm K."/>
            <person name="Grimwood J."/>
            <person name="Schmutz J."/>
            <person name="Shapiro H."/>
            <person name="Grigoriev I.V."/>
            <person name="Buss L.W."/>
            <person name="Schierwater B."/>
            <person name="Dellaporta S.L."/>
            <person name="Rokhsar D.S."/>
        </authorList>
    </citation>
    <scope>NUCLEOTIDE SEQUENCE [LARGE SCALE GENOMIC DNA]</scope>
    <source>
        <strain evidence="2 3">Grell-BS-1999</strain>
    </source>
</reference>
<dbReference type="GO" id="GO:0006886">
    <property type="term" value="P:intracellular protein transport"/>
    <property type="evidence" value="ECO:0000318"/>
    <property type="project" value="GO_Central"/>
</dbReference>
<organism evidence="2 3">
    <name type="scientific">Trichoplax adhaerens</name>
    <name type="common">Trichoplax reptans</name>
    <dbReference type="NCBI Taxonomy" id="10228"/>
    <lineage>
        <taxon>Eukaryota</taxon>
        <taxon>Metazoa</taxon>
        <taxon>Placozoa</taxon>
        <taxon>Uniplacotomia</taxon>
        <taxon>Trichoplacea</taxon>
        <taxon>Trichoplacidae</taxon>
        <taxon>Trichoplax</taxon>
    </lineage>
</organism>
<dbReference type="CTD" id="6754745"/>
<dbReference type="GeneID" id="6754745"/>
<dbReference type="GO" id="GO:0019905">
    <property type="term" value="F:syntaxin binding"/>
    <property type="evidence" value="ECO:0000318"/>
    <property type="project" value="GO_Central"/>
</dbReference>
<dbReference type="InterPro" id="IPR001619">
    <property type="entry name" value="Sec1-like"/>
</dbReference>
<sequence length="585" mass="65602">MYQPAGSKASSIEPNWKVLIYDGYGQDIISPLLTVGDLRDLGVTVHLPLMSDREPIPDVPAIYLVVPSSENVDRIIQDCRNQLYDSYYLSFISPISRNRLEDLAMGTIHANSVSQISKVYDQYLNFICLEDDLFIPRYHDVEMLSYHALNSTDAKDTDIEVIRDILVDSLFSALATLGTVPIIRCPRGNAAEMVAEALDKKLRENLRNSRTCLFSGDSVVGGQFNFQRPLLIILDRNTDFTTILHHTWTYQALVHDLLNMELNRVNIQESSSSEEIGASSAKAQKPKCYDLNSDSDSFWSFHKGSPFPSVAEAIQVTLDEYRNSEDDIKKLKSTMGLEDESLAVVSAAVENSLSNDHTSKLSSAVSSLPELLEKKKSIDMHTNIATALLEHIKNRKLDSYFELEEKLMSKSSIGADLEKYTTTLRNAGVNLTSFDYVKKMKSFAKMTLKPSIASDSKSSVGQVFSRIMKTGSKFVMEGVKNLAFKTKDLPVTRIVDALMESRSIAEIEDYRYFDPKLLRASDGSAAHTKNPFQEAIVFMVGGGNYVEYQNLIDYAKRQTVQKHITYGCSELMTASHFLQQLERLG</sequence>
<accession>B3S0F8</accession>
<comment type="similarity">
    <text evidence="1">Belongs to the STXBP/unc-18/SEC1 family.</text>
</comment>
<dbReference type="Proteomes" id="UP000009022">
    <property type="component" value="Unassembled WGS sequence"/>
</dbReference>
<protein>
    <recommendedName>
        <fullName evidence="4">Sec1 family domain-containing protein 1</fullName>
    </recommendedName>
</protein>
<dbReference type="EMBL" id="DS985246">
    <property type="protein sequence ID" value="EDV23629.1"/>
    <property type="molecule type" value="Genomic_DNA"/>
</dbReference>
<dbReference type="PhylomeDB" id="B3S0F8"/>
<dbReference type="PANTHER" id="PTHR11679">
    <property type="entry name" value="VESICLE PROTEIN SORTING-ASSOCIATED"/>
    <property type="match status" value="1"/>
</dbReference>
<dbReference type="OrthoDB" id="10251230at2759"/>
<dbReference type="Pfam" id="PF00995">
    <property type="entry name" value="Sec1"/>
    <property type="match status" value="2"/>
</dbReference>
<evidence type="ECO:0008006" key="4">
    <source>
        <dbReference type="Google" id="ProtNLM"/>
    </source>
</evidence>
<proteinExistence type="inferred from homology"/>
<gene>
    <name evidence="2" type="ORF">TRIADDRAFT_57033</name>
</gene>
<dbReference type="Gene3D" id="3.40.50.1910">
    <property type="match status" value="2"/>
</dbReference>
<dbReference type="InterPro" id="IPR043127">
    <property type="entry name" value="Sec-1-like_dom3a"/>
</dbReference>
<dbReference type="InParanoid" id="B3S0F8"/>
<dbReference type="Gene3D" id="3.90.830.10">
    <property type="entry name" value="Syntaxin Binding Protein 1, Chain A, domain 2"/>
    <property type="match status" value="2"/>
</dbReference>
<dbReference type="HOGENOM" id="CLU_016216_3_1_1"/>
<dbReference type="SUPFAM" id="SSF56815">
    <property type="entry name" value="Sec1/munc18-like (SM) proteins"/>
    <property type="match status" value="1"/>
</dbReference>
<dbReference type="InterPro" id="IPR027482">
    <property type="entry name" value="Sec1-like_dom2"/>
</dbReference>
<dbReference type="eggNOG" id="KOG1301">
    <property type="taxonomic scope" value="Eukaryota"/>
</dbReference>
<dbReference type="FunCoup" id="B3S0F8">
    <property type="interactions" value="2480"/>
</dbReference>
<dbReference type="InterPro" id="IPR036045">
    <property type="entry name" value="Sec1-like_sf"/>
</dbReference>
<dbReference type="Gene3D" id="3.40.50.2060">
    <property type="match status" value="1"/>
</dbReference>
<dbReference type="STRING" id="10228.B3S0F8"/>
<dbReference type="RefSeq" id="XP_002113155.1">
    <property type="nucleotide sequence ID" value="XM_002113119.1"/>
</dbReference>
<dbReference type="OMA" id="VNDLRAW"/>
<dbReference type="GO" id="GO:0000139">
    <property type="term" value="C:Golgi membrane"/>
    <property type="evidence" value="ECO:0000318"/>
    <property type="project" value="GO_Central"/>
</dbReference>
<dbReference type="PIRSF" id="PIRSF005715">
    <property type="entry name" value="VPS45_Sec1"/>
    <property type="match status" value="1"/>
</dbReference>
<dbReference type="GO" id="GO:0006888">
    <property type="term" value="P:endoplasmic reticulum to Golgi vesicle-mediated transport"/>
    <property type="evidence" value="ECO:0000318"/>
    <property type="project" value="GO_Central"/>
</dbReference>
<keyword evidence="3" id="KW-1185">Reference proteome</keyword>
<evidence type="ECO:0000313" key="3">
    <source>
        <dbReference type="Proteomes" id="UP000009022"/>
    </source>
</evidence>
<dbReference type="KEGG" id="tad:TRIADDRAFT_57033"/>
<evidence type="ECO:0000313" key="2">
    <source>
        <dbReference type="EMBL" id="EDV23629.1"/>
    </source>
</evidence>
<dbReference type="GO" id="GO:0006890">
    <property type="term" value="P:retrograde vesicle-mediated transport, Golgi to endoplasmic reticulum"/>
    <property type="evidence" value="ECO:0000318"/>
    <property type="project" value="GO_Central"/>
</dbReference>
<evidence type="ECO:0000256" key="1">
    <source>
        <dbReference type="ARBA" id="ARBA00009884"/>
    </source>
</evidence>
<name>B3S0F8_TRIAD</name>
<dbReference type="Gene3D" id="1.25.40.60">
    <property type="match status" value="2"/>
</dbReference>
<dbReference type="InterPro" id="IPR043154">
    <property type="entry name" value="Sec-1-like_dom1"/>
</dbReference>
<dbReference type="AlphaFoldDB" id="B3S0F8"/>